<name>A0A366MB27_9EURY</name>
<dbReference type="NCBIfam" id="TIGR00373">
    <property type="entry name" value="transcription factor E"/>
    <property type="match status" value="1"/>
</dbReference>
<dbReference type="SUPFAM" id="SSF46785">
    <property type="entry name" value="Winged helix' DNA-binding domain"/>
    <property type="match status" value="1"/>
</dbReference>
<evidence type="ECO:0000256" key="3">
    <source>
        <dbReference type="ARBA" id="ARBA00023163"/>
    </source>
</evidence>
<comment type="subunit">
    <text evidence="4">Monomer. Interaction with RNA polymerase subunits RpoF and RpoE is necessary for Tfe stimulatory transcription activity. Able to interact with Tbp and RNA polymerase in the absence of DNA promoter. Interacts both with the preinitiation and elongation complexes.</text>
</comment>
<proteinExistence type="inferred from homology"/>
<dbReference type="InterPro" id="IPR039997">
    <property type="entry name" value="TFE"/>
</dbReference>
<dbReference type="InterPro" id="IPR036390">
    <property type="entry name" value="WH_DNA-bd_sf"/>
</dbReference>
<dbReference type="PIRSF" id="PIRSF006373">
    <property type="entry name" value="TF_E_archaea"/>
    <property type="match status" value="1"/>
</dbReference>
<organism evidence="7 8">
    <name type="scientific">Candidatus Methanobinarius endosymbioticus</name>
    <dbReference type="NCBI Taxonomy" id="2006182"/>
    <lineage>
        <taxon>Archaea</taxon>
        <taxon>Methanobacteriati</taxon>
        <taxon>Methanobacteriota</taxon>
        <taxon>Methanomada group</taxon>
        <taxon>Methanobacteria</taxon>
        <taxon>Methanobacteriales</taxon>
        <taxon>Methanobacteriaceae</taxon>
        <taxon>Candidatus Methanobinarius</taxon>
    </lineage>
</organism>
<reference evidence="7 8" key="1">
    <citation type="submission" date="2018-06" db="EMBL/GenBank/DDBJ databases">
        <title>Genomic insight into two independent archaeal endosymbiosis events.</title>
        <authorList>
            <person name="Lind A.E."/>
            <person name="Lewis W.H."/>
            <person name="Spang A."/>
            <person name="Guy L."/>
            <person name="Embley M.T."/>
            <person name="Ettema T.J.G."/>
        </authorList>
    </citation>
    <scope>NUCLEOTIDE SEQUENCE [LARGE SCALE GENOMIC DNA]</scope>
    <source>
        <strain evidence="7">NOE</strain>
    </source>
</reference>
<dbReference type="NCBIfam" id="NF004910">
    <property type="entry name" value="PRK06266.1"/>
    <property type="match status" value="1"/>
</dbReference>
<evidence type="ECO:0000259" key="6">
    <source>
        <dbReference type="PROSITE" id="PS51344"/>
    </source>
</evidence>
<keyword evidence="2 4" id="KW-0238">DNA-binding</keyword>
<dbReference type="Gene3D" id="1.10.10.10">
    <property type="entry name" value="Winged helix-like DNA-binding domain superfamily/Winged helix DNA-binding domain"/>
    <property type="match status" value="1"/>
</dbReference>
<evidence type="ECO:0000313" key="8">
    <source>
        <dbReference type="Proteomes" id="UP000253099"/>
    </source>
</evidence>
<evidence type="ECO:0000256" key="4">
    <source>
        <dbReference type="HAMAP-Rule" id="MF_01909"/>
    </source>
</evidence>
<evidence type="ECO:0000313" key="7">
    <source>
        <dbReference type="EMBL" id="RBQ23418.1"/>
    </source>
</evidence>
<dbReference type="AlphaFoldDB" id="A0A366MB27"/>
<dbReference type="InterPro" id="IPR002853">
    <property type="entry name" value="TFIIE_asu"/>
</dbReference>
<dbReference type="PROSITE" id="PS51344">
    <property type="entry name" value="HTH_TFE_IIE"/>
    <property type="match status" value="1"/>
</dbReference>
<dbReference type="SMART" id="SM00531">
    <property type="entry name" value="TFIIE"/>
    <property type="match status" value="1"/>
</dbReference>
<feature type="domain" description="HTH TFE/IIEalpha-type" evidence="6">
    <location>
        <begin position="1"/>
        <end position="86"/>
    </location>
</feature>
<comment type="function">
    <text evidence="4">Transcription factor that plays a role in the activation of archaeal genes transcribed by RNA polymerase. Facilitates transcription initiation by enhancing TATA-box recognition by TATA-box-binding protein (Tbp), and transcription factor B (Tfb) and RNA polymerase recruitment. Not absolutely required for transcription in vitro, but particularly important in cases where Tbp or Tfb function is not optimal. It dynamically alters the nucleic acid-binding properties of RNA polymerases by stabilizing the initiation complex and destabilizing elongation complexes. Seems to translocate with the RNA polymerase following initiation and acts by binding to the non template strand of the transcription bubble in elongation complexes.</text>
</comment>
<dbReference type="PANTHER" id="PTHR13097">
    <property type="entry name" value="TRANSCRIPTION INITIATION FACTOR IIE, ALPHA SUBUNIT"/>
    <property type="match status" value="1"/>
</dbReference>
<dbReference type="GO" id="GO:0006367">
    <property type="term" value="P:transcription initiation at RNA polymerase II promoter"/>
    <property type="evidence" value="ECO:0007669"/>
    <property type="project" value="InterPro"/>
</dbReference>
<keyword evidence="1 4" id="KW-0805">Transcription regulation</keyword>
<dbReference type="GO" id="GO:0006355">
    <property type="term" value="P:regulation of DNA-templated transcription"/>
    <property type="evidence" value="ECO:0007669"/>
    <property type="project" value="UniProtKB-UniRule"/>
</dbReference>
<dbReference type="HAMAP" id="MF_01909">
    <property type="entry name" value="TFE_arch"/>
    <property type="match status" value="1"/>
</dbReference>
<accession>A0A366MB27</accession>
<gene>
    <name evidence="4 7" type="primary">tfe</name>
    <name evidence="7" type="ORF">ALNOE001_09990</name>
</gene>
<keyword evidence="8" id="KW-1185">Reference proteome</keyword>
<dbReference type="Proteomes" id="UP000253099">
    <property type="component" value="Unassembled WGS sequence"/>
</dbReference>
<evidence type="ECO:0000256" key="2">
    <source>
        <dbReference type="ARBA" id="ARBA00023125"/>
    </source>
</evidence>
<protein>
    <recommendedName>
        <fullName evidence="4 5">Transcription factor E</fullName>
        <shortName evidence="4">TFE</shortName>
    </recommendedName>
    <alternativeName>
        <fullName evidence="4">TFIIE subunit alpha homolog</fullName>
    </alternativeName>
    <alternativeName>
        <fullName evidence="4">Transcription initiation factor TFIIE</fullName>
    </alternativeName>
</protein>
<sequence length="173" mass="19853">MLDEPLVQELLNEVVQAEENLSIVECLINGTNTDEEIAEKTEIKLNIVRKILYKLYDSGLASYKRSKDPETQWYTYSWEFDAAGVNNQIKEKSASKIADLKENLELEENNMFFVCPEGHSRFAFDQASELGFICPECGNESTFQENDSIINRIKEEIANYEKAYSFSIPENAK</sequence>
<dbReference type="GO" id="GO:0003677">
    <property type="term" value="F:DNA binding"/>
    <property type="evidence" value="ECO:0007669"/>
    <property type="project" value="UniProtKB-KW"/>
</dbReference>
<dbReference type="InterPro" id="IPR016481">
    <property type="entry name" value="TF_E_archaea"/>
</dbReference>
<dbReference type="InterPro" id="IPR017919">
    <property type="entry name" value="TFIIE/TFIIEa_HTH"/>
</dbReference>
<keyword evidence="3 4" id="KW-0804">Transcription</keyword>
<comment type="similarity">
    <text evidence="4">Belongs to the TFE family.</text>
</comment>
<comment type="domain">
    <text evidence="4">The winged helix domain is involved in binding to DNA in the preinitiation complex.</text>
</comment>
<comment type="caution">
    <text evidence="7">The sequence shown here is derived from an EMBL/GenBank/DDBJ whole genome shotgun (WGS) entry which is preliminary data.</text>
</comment>
<dbReference type="PANTHER" id="PTHR13097:SF7">
    <property type="entry name" value="GENERAL TRANSCRIPTION FACTOR IIE SUBUNIT 1"/>
    <property type="match status" value="1"/>
</dbReference>
<evidence type="ECO:0000256" key="1">
    <source>
        <dbReference type="ARBA" id="ARBA00023015"/>
    </source>
</evidence>
<dbReference type="Pfam" id="PF02002">
    <property type="entry name" value="TFIIE_alpha"/>
    <property type="match status" value="1"/>
</dbReference>
<dbReference type="InterPro" id="IPR024550">
    <property type="entry name" value="TFIIEa/SarR/Rpc3_HTH_dom"/>
</dbReference>
<evidence type="ECO:0000256" key="5">
    <source>
        <dbReference type="NCBIfam" id="TIGR00373"/>
    </source>
</evidence>
<dbReference type="EMBL" id="NIZT01000025">
    <property type="protein sequence ID" value="RBQ23418.1"/>
    <property type="molecule type" value="Genomic_DNA"/>
</dbReference>
<dbReference type="InterPro" id="IPR036388">
    <property type="entry name" value="WH-like_DNA-bd_sf"/>
</dbReference>